<dbReference type="AlphaFoldDB" id="A0A0L8K263"/>
<accession>A0A0L8K263</accession>
<reference evidence="2 3" key="1">
    <citation type="submission" date="2015-06" db="EMBL/GenBank/DDBJ databases">
        <authorList>
            <person name="Hoefler B.C."/>
            <person name="Straight P.D."/>
        </authorList>
    </citation>
    <scope>NUCLEOTIDE SEQUENCE [LARGE SCALE GENOMIC DNA]</scope>
    <source>
        <strain evidence="2 3">NRRL 3427</strain>
    </source>
</reference>
<evidence type="ECO:0000313" key="3">
    <source>
        <dbReference type="Proteomes" id="UP000037023"/>
    </source>
</evidence>
<feature type="domain" description="Helix-turn-helix" evidence="1">
    <location>
        <begin position="22"/>
        <end position="66"/>
    </location>
</feature>
<evidence type="ECO:0000259" key="1">
    <source>
        <dbReference type="Pfam" id="PF12728"/>
    </source>
</evidence>
<dbReference type="InterPro" id="IPR041657">
    <property type="entry name" value="HTH_17"/>
</dbReference>
<dbReference type="Proteomes" id="UP000037023">
    <property type="component" value="Unassembled WGS sequence"/>
</dbReference>
<protein>
    <submittedName>
        <fullName evidence="2">Excisionase</fullName>
    </submittedName>
</protein>
<sequence length="75" mass="8663">MATTTTPPPVTSMPLQRRLHPVPDAAYVLGFERTTAWEEIRLGRLRTVRVGRRRLVPTEYIEEYIELLKREADAA</sequence>
<gene>
    <name evidence="2" type="ORF">ADK34_24105</name>
</gene>
<evidence type="ECO:0000313" key="2">
    <source>
        <dbReference type="EMBL" id="KOG19992.1"/>
    </source>
</evidence>
<name>A0A0L8K263_STRVR</name>
<proteinExistence type="predicted"/>
<dbReference type="RefSeq" id="WP_033202938.1">
    <property type="nucleotide sequence ID" value="NZ_LGUP01000316.1"/>
</dbReference>
<organism evidence="2 3">
    <name type="scientific">Streptomyces viridochromogenes</name>
    <dbReference type="NCBI Taxonomy" id="1938"/>
    <lineage>
        <taxon>Bacteria</taxon>
        <taxon>Bacillati</taxon>
        <taxon>Actinomycetota</taxon>
        <taxon>Actinomycetes</taxon>
        <taxon>Kitasatosporales</taxon>
        <taxon>Streptomycetaceae</taxon>
        <taxon>Streptomyces</taxon>
    </lineage>
</organism>
<dbReference type="Pfam" id="PF12728">
    <property type="entry name" value="HTH_17"/>
    <property type="match status" value="1"/>
</dbReference>
<comment type="caution">
    <text evidence="2">The sequence shown here is derived from an EMBL/GenBank/DDBJ whole genome shotgun (WGS) entry which is preliminary data.</text>
</comment>
<dbReference type="PATRIC" id="fig|1938.6.peg.5189"/>
<dbReference type="EMBL" id="LGUP01000316">
    <property type="protein sequence ID" value="KOG19992.1"/>
    <property type="molecule type" value="Genomic_DNA"/>
</dbReference>